<dbReference type="AlphaFoldDB" id="A0A9N8DG46"/>
<evidence type="ECO:0000313" key="3">
    <source>
        <dbReference type="Proteomes" id="UP001153069"/>
    </source>
</evidence>
<feature type="compositionally biased region" description="Polar residues" evidence="1">
    <location>
        <begin position="247"/>
        <end position="263"/>
    </location>
</feature>
<proteinExistence type="predicted"/>
<sequence>MQDGNSTSCTKEDATPDKPNANATRQVHPDKLVYRCDNNNVQERIPNRGKLPFDDCMKEPCYDHGKPTTASITCKETLLPHANYHRKTTIIAYKEIPVLTTDSYISDTNNPILAINDAAHSDIIADDHEQPSVDNNKKKSSQHPFQRCGTTMLEGMLAIGAYNLKEPLSGRGAMATASSTEPIFNLFGSNSDNNLLLFGANTMKIGEPTFPLTTNDKIAILLSSHKPPSTFFWPLFHADMWEIGEQPPQNQGSKQLSSLTVNH</sequence>
<feature type="region of interest" description="Disordered" evidence="1">
    <location>
        <begin position="1"/>
        <end position="30"/>
    </location>
</feature>
<organism evidence="2 3">
    <name type="scientific">Seminavis robusta</name>
    <dbReference type="NCBI Taxonomy" id="568900"/>
    <lineage>
        <taxon>Eukaryota</taxon>
        <taxon>Sar</taxon>
        <taxon>Stramenopiles</taxon>
        <taxon>Ochrophyta</taxon>
        <taxon>Bacillariophyta</taxon>
        <taxon>Bacillariophyceae</taxon>
        <taxon>Bacillariophycidae</taxon>
        <taxon>Naviculales</taxon>
        <taxon>Naviculaceae</taxon>
        <taxon>Seminavis</taxon>
    </lineage>
</organism>
<feature type="region of interest" description="Disordered" evidence="1">
    <location>
        <begin position="244"/>
        <end position="263"/>
    </location>
</feature>
<evidence type="ECO:0000313" key="2">
    <source>
        <dbReference type="EMBL" id="CAB9502368.1"/>
    </source>
</evidence>
<evidence type="ECO:0000256" key="1">
    <source>
        <dbReference type="SAM" id="MobiDB-lite"/>
    </source>
</evidence>
<comment type="caution">
    <text evidence="2">The sequence shown here is derived from an EMBL/GenBank/DDBJ whole genome shotgun (WGS) entry which is preliminary data.</text>
</comment>
<name>A0A9N8DG46_9STRA</name>
<dbReference type="Proteomes" id="UP001153069">
    <property type="component" value="Unassembled WGS sequence"/>
</dbReference>
<accession>A0A9N8DG46</accession>
<protein>
    <submittedName>
        <fullName evidence="2">Uncharacterized protein</fullName>
    </submittedName>
</protein>
<dbReference type="EMBL" id="CAICTM010000133">
    <property type="protein sequence ID" value="CAB9502368.1"/>
    <property type="molecule type" value="Genomic_DNA"/>
</dbReference>
<reference evidence="2" key="1">
    <citation type="submission" date="2020-06" db="EMBL/GenBank/DDBJ databases">
        <authorList>
            <consortium name="Plant Systems Biology data submission"/>
        </authorList>
    </citation>
    <scope>NUCLEOTIDE SEQUENCE</scope>
    <source>
        <strain evidence="2">D6</strain>
    </source>
</reference>
<keyword evidence="3" id="KW-1185">Reference proteome</keyword>
<gene>
    <name evidence="2" type="ORF">SEMRO_134_G063520.1</name>
</gene>